<feature type="domain" description="Beta-lactamase hydrolase-like protein phosphatase-like" evidence="1">
    <location>
        <begin position="10"/>
        <end position="109"/>
    </location>
</feature>
<comment type="caution">
    <text evidence="2">The sequence shown here is derived from an EMBL/GenBank/DDBJ whole genome shotgun (WGS) entry which is preliminary data.</text>
</comment>
<keyword evidence="3" id="KW-1185">Reference proteome</keyword>
<dbReference type="GO" id="GO:0016787">
    <property type="term" value="F:hydrolase activity"/>
    <property type="evidence" value="ECO:0007669"/>
    <property type="project" value="UniProtKB-KW"/>
</dbReference>
<reference evidence="2 3" key="1">
    <citation type="submission" date="2024-09" db="EMBL/GenBank/DDBJ databases">
        <authorList>
            <person name="Sun Q."/>
            <person name="Mori K."/>
        </authorList>
    </citation>
    <scope>NUCLEOTIDE SEQUENCE [LARGE SCALE GENOMIC DNA]</scope>
    <source>
        <strain evidence="2 3">CCM 8545</strain>
    </source>
</reference>
<accession>A0ABV6CF59</accession>
<evidence type="ECO:0000313" key="3">
    <source>
        <dbReference type="Proteomes" id="UP001589758"/>
    </source>
</evidence>
<dbReference type="Proteomes" id="UP001589758">
    <property type="component" value="Unassembled WGS sequence"/>
</dbReference>
<keyword evidence="2" id="KW-0378">Hydrolase</keyword>
<protein>
    <submittedName>
        <fullName evidence="2">Beta-lactamase hydrolase domain-containing protein</fullName>
    </submittedName>
</protein>
<sequence>MNNSLPNLLQLTETLFVHSALEPNDMQHVANAGFKSVIINLPDYELGENQATASSIMTAARALGLEIIYQPVVTKEMTHHDCKLFHNNIAKLPSPVLAFCSSGNRCTLLFNGIIP</sequence>
<dbReference type="Pfam" id="PF04273">
    <property type="entry name" value="BLH_phosphatase"/>
    <property type="match status" value="1"/>
</dbReference>
<evidence type="ECO:0000259" key="1">
    <source>
        <dbReference type="Pfam" id="PF04273"/>
    </source>
</evidence>
<dbReference type="EMBL" id="JBHLXE010000108">
    <property type="protein sequence ID" value="MFC0180901.1"/>
    <property type="molecule type" value="Genomic_DNA"/>
</dbReference>
<name>A0ABV6CF59_9GAMM</name>
<proteinExistence type="predicted"/>
<evidence type="ECO:0000313" key="2">
    <source>
        <dbReference type="EMBL" id="MFC0180901.1"/>
    </source>
</evidence>
<gene>
    <name evidence="2" type="ORF">ACFFIT_12545</name>
</gene>
<dbReference type="Gene3D" id="3.90.190.10">
    <property type="entry name" value="Protein tyrosine phosphatase superfamily"/>
    <property type="match status" value="1"/>
</dbReference>
<dbReference type="InterPro" id="IPR029021">
    <property type="entry name" value="Prot-tyrosine_phosphatase-like"/>
</dbReference>
<dbReference type="InterPro" id="IPR005939">
    <property type="entry name" value="BLH_phosphatase-like"/>
</dbReference>
<organism evidence="2 3">
    <name type="scientific">Thorsellia kenyensis</name>
    <dbReference type="NCBI Taxonomy" id="1549888"/>
    <lineage>
        <taxon>Bacteria</taxon>
        <taxon>Pseudomonadati</taxon>
        <taxon>Pseudomonadota</taxon>
        <taxon>Gammaproteobacteria</taxon>
        <taxon>Enterobacterales</taxon>
        <taxon>Thorselliaceae</taxon>
        <taxon>Thorsellia</taxon>
    </lineage>
</organism>
<dbReference type="RefSeq" id="WP_385878150.1">
    <property type="nucleotide sequence ID" value="NZ_JBHLXE010000108.1"/>
</dbReference>